<accession>A0ABN2IKY5</accession>
<dbReference type="CDD" id="cd04301">
    <property type="entry name" value="NAT_SF"/>
    <property type="match status" value="1"/>
</dbReference>
<dbReference type="EMBL" id="BAAANF010000021">
    <property type="protein sequence ID" value="GAA1707119.1"/>
    <property type="molecule type" value="Genomic_DNA"/>
</dbReference>
<keyword evidence="3" id="KW-1185">Reference proteome</keyword>
<organism evidence="2 3">
    <name type="scientific">Kribbella yunnanensis</name>
    <dbReference type="NCBI Taxonomy" id="190194"/>
    <lineage>
        <taxon>Bacteria</taxon>
        <taxon>Bacillati</taxon>
        <taxon>Actinomycetota</taxon>
        <taxon>Actinomycetes</taxon>
        <taxon>Propionibacteriales</taxon>
        <taxon>Kribbellaceae</taxon>
        <taxon>Kribbella</taxon>
    </lineage>
</organism>
<dbReference type="Proteomes" id="UP001500280">
    <property type="component" value="Unassembled WGS sequence"/>
</dbReference>
<dbReference type="PROSITE" id="PS51186">
    <property type="entry name" value="GNAT"/>
    <property type="match status" value="1"/>
</dbReference>
<dbReference type="RefSeq" id="WP_344160172.1">
    <property type="nucleotide sequence ID" value="NZ_BAAANF010000021.1"/>
</dbReference>
<evidence type="ECO:0000313" key="3">
    <source>
        <dbReference type="Proteomes" id="UP001500280"/>
    </source>
</evidence>
<dbReference type="Pfam" id="PF02474">
    <property type="entry name" value="NodA"/>
    <property type="match status" value="1"/>
</dbReference>
<gene>
    <name evidence="2" type="ORF">GCM10009745_63710</name>
</gene>
<dbReference type="InterPro" id="IPR003484">
    <property type="entry name" value="NodA"/>
</dbReference>
<reference evidence="2 3" key="1">
    <citation type="journal article" date="2019" name="Int. J. Syst. Evol. Microbiol.">
        <title>The Global Catalogue of Microorganisms (GCM) 10K type strain sequencing project: providing services to taxonomists for standard genome sequencing and annotation.</title>
        <authorList>
            <consortium name="The Broad Institute Genomics Platform"/>
            <consortium name="The Broad Institute Genome Sequencing Center for Infectious Disease"/>
            <person name="Wu L."/>
            <person name="Ma J."/>
        </authorList>
    </citation>
    <scope>NUCLEOTIDE SEQUENCE [LARGE SCALE GENOMIC DNA]</scope>
    <source>
        <strain evidence="2 3">JCM 14307</strain>
    </source>
</reference>
<sequence>MTIAMIPETELTEAEDQPLRELLAKAFPGRADHFRQQSWWLARPQWRLILSDGGVPVAHLGIERRRIGVGDEDLYVAGVGHVCTDPAYRGRGLGVELMAHLREVLPAPFGFLTCSRAVQGFYEAAGWVEVAPGVTMTNVYTGEKITAYTHPAMVLGDGFPAGRPIDLRGLPW</sequence>
<dbReference type="SUPFAM" id="SSF55729">
    <property type="entry name" value="Acyl-CoA N-acyltransferases (Nat)"/>
    <property type="match status" value="1"/>
</dbReference>
<proteinExistence type="predicted"/>
<protein>
    <recommendedName>
        <fullName evidence="1">N-acetyltransferase domain-containing protein</fullName>
    </recommendedName>
</protein>
<evidence type="ECO:0000313" key="2">
    <source>
        <dbReference type="EMBL" id="GAA1707119.1"/>
    </source>
</evidence>
<evidence type="ECO:0000259" key="1">
    <source>
        <dbReference type="PROSITE" id="PS51186"/>
    </source>
</evidence>
<dbReference type="InterPro" id="IPR000182">
    <property type="entry name" value="GNAT_dom"/>
</dbReference>
<dbReference type="InterPro" id="IPR016181">
    <property type="entry name" value="Acyl_CoA_acyltransferase"/>
</dbReference>
<feature type="domain" description="N-acetyltransferase" evidence="1">
    <location>
        <begin position="6"/>
        <end position="146"/>
    </location>
</feature>
<dbReference type="Gene3D" id="3.40.630.30">
    <property type="match status" value="1"/>
</dbReference>
<comment type="caution">
    <text evidence="2">The sequence shown here is derived from an EMBL/GenBank/DDBJ whole genome shotgun (WGS) entry which is preliminary data.</text>
</comment>
<name>A0ABN2IKY5_9ACTN</name>